<name>A0AAP0X5P6_LIQFO</name>
<accession>A0AAP0X5P6</accession>
<dbReference type="InterPro" id="IPR002401">
    <property type="entry name" value="Cyt_P450_E_grp-I"/>
</dbReference>
<dbReference type="AlphaFoldDB" id="A0AAP0X5P6"/>
<keyword evidence="1" id="KW-0349">Heme</keyword>
<dbReference type="SUPFAM" id="SSF48264">
    <property type="entry name" value="Cytochrome P450"/>
    <property type="match status" value="1"/>
</dbReference>
<dbReference type="EMBL" id="JBBPBK010000004">
    <property type="protein sequence ID" value="KAK9286448.1"/>
    <property type="molecule type" value="Genomic_DNA"/>
</dbReference>
<comment type="caution">
    <text evidence="7">The sequence shown here is derived from an EMBL/GenBank/DDBJ whole genome shotgun (WGS) entry which is preliminary data.</text>
</comment>
<dbReference type="PANTHER" id="PTHR47947">
    <property type="entry name" value="CYTOCHROME P450 82C3-RELATED"/>
    <property type="match status" value="1"/>
</dbReference>
<evidence type="ECO:0000256" key="1">
    <source>
        <dbReference type="ARBA" id="ARBA00022617"/>
    </source>
</evidence>
<evidence type="ECO:0000313" key="7">
    <source>
        <dbReference type="EMBL" id="KAK9286448.1"/>
    </source>
</evidence>
<evidence type="ECO:0000256" key="2">
    <source>
        <dbReference type="ARBA" id="ARBA00022723"/>
    </source>
</evidence>
<protein>
    <recommendedName>
        <fullName evidence="9">Cytochrome P450</fullName>
    </recommendedName>
</protein>
<dbReference type="GO" id="GO:0046246">
    <property type="term" value="P:terpene biosynthetic process"/>
    <property type="evidence" value="ECO:0007669"/>
    <property type="project" value="TreeGrafter"/>
</dbReference>
<feature type="transmembrane region" description="Helical" evidence="6">
    <location>
        <begin position="24"/>
        <end position="42"/>
    </location>
</feature>
<dbReference type="Pfam" id="PF00067">
    <property type="entry name" value="p450"/>
    <property type="match status" value="1"/>
</dbReference>
<evidence type="ECO:0000256" key="6">
    <source>
        <dbReference type="SAM" id="Phobius"/>
    </source>
</evidence>
<dbReference type="InterPro" id="IPR001128">
    <property type="entry name" value="Cyt_P450"/>
</dbReference>
<keyword evidence="5" id="KW-0503">Monooxygenase</keyword>
<evidence type="ECO:0000256" key="3">
    <source>
        <dbReference type="ARBA" id="ARBA00023002"/>
    </source>
</evidence>
<dbReference type="Proteomes" id="UP001415857">
    <property type="component" value="Unassembled WGS sequence"/>
</dbReference>
<keyword evidence="2" id="KW-0479">Metal-binding</keyword>
<evidence type="ECO:0000256" key="5">
    <source>
        <dbReference type="ARBA" id="ARBA00023033"/>
    </source>
</evidence>
<sequence length="336" mass="38251">MESRAFLFSHSEKLWDSHFDFKKIAVLGVLFATCLWVVVASARGNKNKGRRPPEPSGAWPFIGHLHLLGANNLLHRTLGAMADTYGPTFSIRIGIRRALVISSWEVARECFTTNDRVFPTRPKSIKVKLMGYDHAMFGFAPYGPYWRDIRKLAVVELLSNRRLELLKHIRDSEVNFFIKDLYEQWRRRESGSPVLVEMKERFGDLAMNIIVRMVAGKRYFGTGACNDSESRRCQKAMGDFMYLVGLYMVSDAIPFLGWLDVVKGYMGEMKRTAREVDSVLGSWVEEHQQRRLAGSIDEAEQDFIHVMLSLIDAGQFSGLDANTVVKATCLVCLQLN</sequence>
<dbReference type="InterPro" id="IPR050651">
    <property type="entry name" value="Plant_Cytochrome_P450_Monoox"/>
</dbReference>
<organism evidence="7 8">
    <name type="scientific">Liquidambar formosana</name>
    <name type="common">Formosan gum</name>
    <dbReference type="NCBI Taxonomy" id="63359"/>
    <lineage>
        <taxon>Eukaryota</taxon>
        <taxon>Viridiplantae</taxon>
        <taxon>Streptophyta</taxon>
        <taxon>Embryophyta</taxon>
        <taxon>Tracheophyta</taxon>
        <taxon>Spermatophyta</taxon>
        <taxon>Magnoliopsida</taxon>
        <taxon>eudicotyledons</taxon>
        <taxon>Gunneridae</taxon>
        <taxon>Pentapetalae</taxon>
        <taxon>Saxifragales</taxon>
        <taxon>Altingiaceae</taxon>
        <taxon>Liquidambar</taxon>
    </lineage>
</organism>
<keyword evidence="4" id="KW-0408">Iron</keyword>
<keyword evidence="6" id="KW-0812">Transmembrane</keyword>
<dbReference type="GO" id="GO:0005506">
    <property type="term" value="F:iron ion binding"/>
    <property type="evidence" value="ECO:0007669"/>
    <property type="project" value="InterPro"/>
</dbReference>
<dbReference type="InterPro" id="IPR036396">
    <property type="entry name" value="Cyt_P450_sf"/>
</dbReference>
<dbReference type="Gene3D" id="1.10.630.10">
    <property type="entry name" value="Cytochrome P450"/>
    <property type="match status" value="1"/>
</dbReference>
<gene>
    <name evidence="7" type="ORF">L1049_014845</name>
</gene>
<dbReference type="GO" id="GO:0004497">
    <property type="term" value="F:monooxygenase activity"/>
    <property type="evidence" value="ECO:0007669"/>
    <property type="project" value="UniProtKB-KW"/>
</dbReference>
<proteinExistence type="predicted"/>
<dbReference type="GO" id="GO:0020037">
    <property type="term" value="F:heme binding"/>
    <property type="evidence" value="ECO:0007669"/>
    <property type="project" value="InterPro"/>
</dbReference>
<dbReference type="PANTHER" id="PTHR47947:SF8">
    <property type="entry name" value="CYTOCHROME P450 82C4-LIKE"/>
    <property type="match status" value="1"/>
</dbReference>
<feature type="transmembrane region" description="Helical" evidence="6">
    <location>
        <begin position="240"/>
        <end position="259"/>
    </location>
</feature>
<evidence type="ECO:0008006" key="9">
    <source>
        <dbReference type="Google" id="ProtNLM"/>
    </source>
</evidence>
<evidence type="ECO:0000256" key="4">
    <source>
        <dbReference type="ARBA" id="ARBA00023004"/>
    </source>
</evidence>
<reference evidence="7 8" key="1">
    <citation type="journal article" date="2024" name="Plant J.">
        <title>Genome sequences and population genomics reveal climatic adaptation and genomic divergence between two closely related sweetgum species.</title>
        <authorList>
            <person name="Xu W.Q."/>
            <person name="Ren C.Q."/>
            <person name="Zhang X.Y."/>
            <person name="Comes H.P."/>
            <person name="Liu X.H."/>
            <person name="Li Y.G."/>
            <person name="Kettle C.J."/>
            <person name="Jalonen R."/>
            <person name="Gaisberger H."/>
            <person name="Ma Y.Z."/>
            <person name="Qiu Y.X."/>
        </authorList>
    </citation>
    <scope>NUCLEOTIDE SEQUENCE [LARGE SCALE GENOMIC DNA]</scope>
    <source>
        <strain evidence="7">Hangzhou</strain>
    </source>
</reference>
<evidence type="ECO:0000313" key="8">
    <source>
        <dbReference type="Proteomes" id="UP001415857"/>
    </source>
</evidence>
<dbReference type="PRINTS" id="PR00463">
    <property type="entry name" value="EP450I"/>
</dbReference>
<dbReference type="GO" id="GO:0016705">
    <property type="term" value="F:oxidoreductase activity, acting on paired donors, with incorporation or reduction of molecular oxygen"/>
    <property type="evidence" value="ECO:0007669"/>
    <property type="project" value="InterPro"/>
</dbReference>
<keyword evidence="6" id="KW-1133">Transmembrane helix</keyword>
<keyword evidence="3" id="KW-0560">Oxidoreductase</keyword>
<keyword evidence="8" id="KW-1185">Reference proteome</keyword>
<keyword evidence="6" id="KW-0472">Membrane</keyword>